<feature type="region of interest" description="Disordered" evidence="1">
    <location>
        <begin position="123"/>
        <end position="146"/>
    </location>
</feature>
<accession>A0A8H5GQG3</accession>
<sequence>MDPVTNYHSRTARKAAKSFSRPRKLSLQTSKASASITAATPVARDDAYGSFTPTTPVFSSLRHIASSRPRTSLFVPFTRKRHTSMFEWPDSDGSSPPSSPMLSQAPSICRTISYDGTEVYSPASSSTTTLPDIKQPATTHSKKSQNYAPNESIVLHVEKLGQIFQDVGDVVKCGVPELADCVTGKDINVMH</sequence>
<name>A0A8H5GQG3_9AGAR</name>
<dbReference type="Proteomes" id="UP000559256">
    <property type="component" value="Unassembled WGS sequence"/>
</dbReference>
<feature type="compositionally biased region" description="Basic residues" evidence="1">
    <location>
        <begin position="10"/>
        <end position="24"/>
    </location>
</feature>
<dbReference type="AlphaFoldDB" id="A0A8H5GQG3"/>
<keyword evidence="3" id="KW-1185">Reference proteome</keyword>
<gene>
    <name evidence="2" type="ORF">D9758_002668</name>
</gene>
<evidence type="ECO:0000256" key="1">
    <source>
        <dbReference type="SAM" id="MobiDB-lite"/>
    </source>
</evidence>
<evidence type="ECO:0000313" key="2">
    <source>
        <dbReference type="EMBL" id="KAF5369393.1"/>
    </source>
</evidence>
<feature type="region of interest" description="Disordered" evidence="1">
    <location>
        <begin position="1"/>
        <end position="37"/>
    </location>
</feature>
<comment type="caution">
    <text evidence="2">The sequence shown here is derived from an EMBL/GenBank/DDBJ whole genome shotgun (WGS) entry which is preliminary data.</text>
</comment>
<reference evidence="2 3" key="1">
    <citation type="journal article" date="2020" name="ISME J.">
        <title>Uncovering the hidden diversity of litter-decomposition mechanisms in mushroom-forming fungi.</title>
        <authorList>
            <person name="Floudas D."/>
            <person name="Bentzer J."/>
            <person name="Ahren D."/>
            <person name="Johansson T."/>
            <person name="Persson P."/>
            <person name="Tunlid A."/>
        </authorList>
    </citation>
    <scope>NUCLEOTIDE SEQUENCE [LARGE SCALE GENOMIC DNA]</scope>
    <source>
        <strain evidence="2 3">CBS 291.85</strain>
    </source>
</reference>
<evidence type="ECO:0000313" key="3">
    <source>
        <dbReference type="Proteomes" id="UP000559256"/>
    </source>
</evidence>
<proteinExistence type="predicted"/>
<organism evidence="2 3">
    <name type="scientific">Tetrapyrgos nigripes</name>
    <dbReference type="NCBI Taxonomy" id="182062"/>
    <lineage>
        <taxon>Eukaryota</taxon>
        <taxon>Fungi</taxon>
        <taxon>Dikarya</taxon>
        <taxon>Basidiomycota</taxon>
        <taxon>Agaricomycotina</taxon>
        <taxon>Agaricomycetes</taxon>
        <taxon>Agaricomycetidae</taxon>
        <taxon>Agaricales</taxon>
        <taxon>Marasmiineae</taxon>
        <taxon>Marasmiaceae</taxon>
        <taxon>Tetrapyrgos</taxon>
    </lineage>
</organism>
<dbReference type="EMBL" id="JAACJM010000013">
    <property type="protein sequence ID" value="KAF5369393.1"/>
    <property type="molecule type" value="Genomic_DNA"/>
</dbReference>
<protein>
    <submittedName>
        <fullName evidence="2">Uncharacterized protein</fullName>
    </submittedName>
</protein>